<evidence type="ECO:0000313" key="2">
    <source>
        <dbReference type="EMBL" id="CAB4213988.1"/>
    </source>
</evidence>
<sequence>MNYKETNITGTSWTRCRTVTITNPLPGTGVLDVLTGIPVGPRAYFQEEEVLAIASGKITSDAGSCYKDFDPTATIPLLNVATEEPTGATISHTELYQILYSLYILTAKERDQ</sequence>
<dbReference type="EMBL" id="LR797053">
    <property type="protein sequence ID" value="CAB4183740.1"/>
    <property type="molecule type" value="Genomic_DNA"/>
</dbReference>
<name>A0A6J5QGA9_9CAUD</name>
<reference evidence="1" key="1">
    <citation type="submission" date="2020-05" db="EMBL/GenBank/DDBJ databases">
        <authorList>
            <person name="Chiriac C."/>
            <person name="Salcher M."/>
            <person name="Ghai R."/>
            <person name="Kavagutti S V."/>
        </authorList>
    </citation>
    <scope>NUCLEOTIDE SEQUENCE</scope>
</reference>
<proteinExistence type="predicted"/>
<gene>
    <name evidence="1" type="ORF">UFOVP1102_3</name>
    <name evidence="2" type="ORF">UFOVP1463_17</name>
</gene>
<protein>
    <submittedName>
        <fullName evidence="1">Uncharacterized protein</fullName>
    </submittedName>
</protein>
<evidence type="ECO:0000313" key="1">
    <source>
        <dbReference type="EMBL" id="CAB4183740.1"/>
    </source>
</evidence>
<accession>A0A6J5QGA9</accession>
<organism evidence="1">
    <name type="scientific">uncultured Caudovirales phage</name>
    <dbReference type="NCBI Taxonomy" id="2100421"/>
    <lineage>
        <taxon>Viruses</taxon>
        <taxon>Duplodnaviria</taxon>
        <taxon>Heunggongvirae</taxon>
        <taxon>Uroviricota</taxon>
        <taxon>Caudoviricetes</taxon>
        <taxon>Peduoviridae</taxon>
        <taxon>Maltschvirus</taxon>
        <taxon>Maltschvirus maltsch</taxon>
    </lineage>
</organism>
<dbReference type="EMBL" id="LR797413">
    <property type="protein sequence ID" value="CAB4213988.1"/>
    <property type="molecule type" value="Genomic_DNA"/>
</dbReference>